<dbReference type="GO" id="GO:0016020">
    <property type="term" value="C:membrane"/>
    <property type="evidence" value="ECO:0000318"/>
    <property type="project" value="GO_Central"/>
</dbReference>
<protein>
    <submittedName>
        <fullName evidence="2">Uncharacterized protein</fullName>
    </submittedName>
</protein>
<feature type="transmembrane region" description="Helical" evidence="1">
    <location>
        <begin position="31"/>
        <end position="53"/>
    </location>
</feature>
<keyword evidence="1" id="KW-1133">Transmembrane helix</keyword>
<evidence type="ECO:0000313" key="3">
    <source>
        <dbReference type="Proteomes" id="UP000008311"/>
    </source>
</evidence>
<dbReference type="Proteomes" id="UP000008311">
    <property type="component" value="Unassembled WGS sequence"/>
</dbReference>
<feature type="transmembrane region" description="Helical" evidence="1">
    <location>
        <begin position="98"/>
        <end position="123"/>
    </location>
</feature>
<dbReference type="OMA" id="KAANVQM"/>
<name>B9SKX1_RICCO</name>
<dbReference type="PANTHER" id="PTHR33133">
    <property type="entry name" value="OS08G0107100 PROTEIN-RELATED"/>
    <property type="match status" value="1"/>
</dbReference>
<feature type="transmembrane region" description="Helical" evidence="1">
    <location>
        <begin position="182"/>
        <end position="212"/>
    </location>
</feature>
<dbReference type="AlphaFoldDB" id="B9SKX1"/>
<dbReference type="OrthoDB" id="1908649at2759"/>
<evidence type="ECO:0000256" key="1">
    <source>
        <dbReference type="SAM" id="Phobius"/>
    </source>
</evidence>
<reference evidence="3" key="1">
    <citation type="journal article" date="2010" name="Nat. Biotechnol.">
        <title>Draft genome sequence of the oilseed species Ricinus communis.</title>
        <authorList>
            <person name="Chan A.P."/>
            <person name="Crabtree J."/>
            <person name="Zhao Q."/>
            <person name="Lorenzi H."/>
            <person name="Orvis J."/>
            <person name="Puiu D."/>
            <person name="Melake-Berhan A."/>
            <person name="Jones K.M."/>
            <person name="Redman J."/>
            <person name="Chen G."/>
            <person name="Cahoon E.B."/>
            <person name="Gedil M."/>
            <person name="Stanke M."/>
            <person name="Haas B.J."/>
            <person name="Wortman J.R."/>
            <person name="Fraser-Liggett C.M."/>
            <person name="Ravel J."/>
            <person name="Rabinowicz P.D."/>
        </authorList>
    </citation>
    <scope>NUCLEOTIDE SEQUENCE [LARGE SCALE GENOMIC DNA]</scope>
    <source>
        <strain evidence="3">cv. Hale</strain>
    </source>
</reference>
<feature type="transmembrane region" description="Helical" evidence="1">
    <location>
        <begin position="265"/>
        <end position="297"/>
    </location>
</feature>
<dbReference type="InParanoid" id="B9SKX1"/>
<dbReference type="STRING" id="3988.B9SKX1"/>
<feature type="transmembrane region" description="Helical" evidence="1">
    <location>
        <begin position="144"/>
        <end position="176"/>
    </location>
</feature>
<keyword evidence="1" id="KW-0472">Membrane</keyword>
<organism evidence="2 3">
    <name type="scientific">Ricinus communis</name>
    <name type="common">Castor bean</name>
    <dbReference type="NCBI Taxonomy" id="3988"/>
    <lineage>
        <taxon>Eukaryota</taxon>
        <taxon>Viridiplantae</taxon>
        <taxon>Streptophyta</taxon>
        <taxon>Embryophyta</taxon>
        <taxon>Tracheophyta</taxon>
        <taxon>Spermatophyta</taxon>
        <taxon>Magnoliopsida</taxon>
        <taxon>eudicotyledons</taxon>
        <taxon>Gunneridae</taxon>
        <taxon>Pentapetalae</taxon>
        <taxon>rosids</taxon>
        <taxon>fabids</taxon>
        <taxon>Malpighiales</taxon>
        <taxon>Euphorbiaceae</taxon>
        <taxon>Acalyphoideae</taxon>
        <taxon>Acalypheae</taxon>
        <taxon>Ricinus</taxon>
    </lineage>
</organism>
<sequence>MVIMEQQEIKFIGFIGILKQSFRIIFTWRKIFSQITLALILPLSFIFLAHIQVSQLLFFKILLNQDTLYNNLQEGTPDYAKLSDIISSEWTVFWLFKIAYFTFLLVFSLLSTSAVVYAIACIYTSKPITFKKVLSVVPRVWKRLMVTFLWSFAIVFVYNIIAAVVLIILLVVVNIGNSSIKFVFIAIPLIVYFVGLLYITIVWHLASVVSVLEEIYGIKAMIKSKNLIKGNIGVAVALFIMLGICFLGIQLLFEIYMVFGWPEGLGIRIVVGILCLLLLFKLILFGLVIQTVLYFVCKSHHNENIDKSILSDHLEAYLGDYVPLKAANVQMEQYQA</sequence>
<keyword evidence="3" id="KW-1185">Reference proteome</keyword>
<evidence type="ECO:0000313" key="2">
    <source>
        <dbReference type="EMBL" id="EEF35752.1"/>
    </source>
</evidence>
<proteinExistence type="predicted"/>
<dbReference type="eggNOG" id="ENOG502QTXK">
    <property type="taxonomic scope" value="Eukaryota"/>
</dbReference>
<dbReference type="KEGG" id="rcu:8263079"/>
<gene>
    <name evidence="2" type="ORF">RCOM_1463250</name>
</gene>
<keyword evidence="1" id="KW-0812">Transmembrane</keyword>
<feature type="transmembrane region" description="Helical" evidence="1">
    <location>
        <begin position="232"/>
        <end position="253"/>
    </location>
</feature>
<dbReference type="PANTHER" id="PTHR33133:SF5">
    <property type="entry name" value="OS08G0107100 PROTEIN"/>
    <property type="match status" value="1"/>
</dbReference>
<accession>B9SKX1</accession>
<dbReference type="EMBL" id="EQ974006">
    <property type="protein sequence ID" value="EEF35752.1"/>
    <property type="molecule type" value="Genomic_DNA"/>
</dbReference>